<dbReference type="PROSITE" id="PS50096">
    <property type="entry name" value="IQ"/>
    <property type="match status" value="1"/>
</dbReference>
<dbReference type="CDD" id="cd23766">
    <property type="entry name" value="IQCG"/>
    <property type="match status" value="1"/>
</dbReference>
<feature type="compositionally biased region" description="Basic and acidic residues" evidence="2">
    <location>
        <begin position="43"/>
        <end position="61"/>
    </location>
</feature>
<feature type="coiled-coil region" evidence="1">
    <location>
        <begin position="225"/>
        <end position="259"/>
    </location>
</feature>
<feature type="compositionally biased region" description="Polar residues" evidence="2">
    <location>
        <begin position="323"/>
        <end position="341"/>
    </location>
</feature>
<feature type="compositionally biased region" description="Polar residues" evidence="2">
    <location>
        <begin position="25"/>
        <end position="34"/>
    </location>
</feature>
<protein>
    <recommendedName>
        <fullName evidence="5">Centrosomal protein 97</fullName>
    </recommendedName>
</protein>
<accession>A0A667YTN9</accession>
<feature type="compositionally biased region" description="Basic and acidic residues" evidence="2">
    <location>
        <begin position="421"/>
        <end position="434"/>
    </location>
</feature>
<feature type="compositionally biased region" description="Basic and acidic residues" evidence="2">
    <location>
        <begin position="167"/>
        <end position="178"/>
    </location>
</feature>
<evidence type="ECO:0000313" key="4">
    <source>
        <dbReference type="Proteomes" id="UP000472263"/>
    </source>
</evidence>
<sequence>MKAPAAAPAAVPLVRETEPAVQYNTWIGSDSSHPSVPMIRSPRVTEEPIHLEDVQTDEDKLNGSLLSSESTFLPFTPDLEPQQTRSDSEDETETFEPDSLAPERPAQLKKLQTDNHSPSVKEREQVIAEEEVTSVAGQHNSASATTAGPLAVSGSPPQSDLEASADCGKEEMKEGPKQEEVVICPNKSNLDEADRAAVKIQSWWRGQHTRHCHPMAREVRGEIRLRRMQEHILFLSGELERVQKQYEEERLQRLVQEEAVKFMWKQLQSMQQWQQSVEQQLASVSQAVTSAQISAPALCGPALPVGPSTTDPGCTDVSFPDSGFQSTSEQQAAQQDSFMSSGTADSLETVRALTSVTTVYSGSAAGGVDSPDCSLLEQYLSSVQQREEEAEEGAASDRTETPQPSSPLSPSKAAQPNSPPQDDKTADNKSEAPCKPEASPNLV</sequence>
<name>A0A667YTN9_9TELE</name>
<evidence type="ECO:0000256" key="2">
    <source>
        <dbReference type="SAM" id="MobiDB-lite"/>
    </source>
</evidence>
<dbReference type="InParanoid" id="A0A667YTN9"/>
<evidence type="ECO:0000313" key="3">
    <source>
        <dbReference type="Ensembl" id="ENSMMDP00005031262.1"/>
    </source>
</evidence>
<evidence type="ECO:0000256" key="1">
    <source>
        <dbReference type="SAM" id="Coils"/>
    </source>
</evidence>
<feature type="region of interest" description="Disordered" evidence="2">
    <location>
        <begin position="309"/>
        <end position="341"/>
    </location>
</feature>
<gene>
    <name evidence="3" type="primary">cep97</name>
</gene>
<feature type="region of interest" description="Disordered" evidence="2">
    <location>
        <begin position="25"/>
        <end position="178"/>
    </location>
</feature>
<reference evidence="3" key="1">
    <citation type="submission" date="2019-06" db="EMBL/GenBank/DDBJ databases">
        <authorList>
            <consortium name="Wellcome Sanger Institute Data Sharing"/>
        </authorList>
    </citation>
    <scope>NUCLEOTIDE SEQUENCE [LARGE SCALE GENOMIC DNA]</scope>
</reference>
<dbReference type="Pfam" id="PF00612">
    <property type="entry name" value="IQ"/>
    <property type="match status" value="1"/>
</dbReference>
<reference evidence="3" key="2">
    <citation type="submission" date="2025-08" db="UniProtKB">
        <authorList>
            <consortium name="Ensembl"/>
        </authorList>
    </citation>
    <scope>IDENTIFICATION</scope>
</reference>
<dbReference type="Ensembl" id="ENSMMDT00005031971.1">
    <property type="protein sequence ID" value="ENSMMDP00005031262.1"/>
    <property type="gene ID" value="ENSMMDG00005014754.1"/>
</dbReference>
<evidence type="ECO:0008006" key="5">
    <source>
        <dbReference type="Google" id="ProtNLM"/>
    </source>
</evidence>
<keyword evidence="4" id="KW-1185">Reference proteome</keyword>
<dbReference type="InterPro" id="IPR000048">
    <property type="entry name" value="IQ_motif_EF-hand-BS"/>
</dbReference>
<feature type="compositionally biased region" description="Polar residues" evidence="2">
    <location>
        <begin position="401"/>
        <end position="416"/>
    </location>
</feature>
<dbReference type="Proteomes" id="UP000472263">
    <property type="component" value="Chromosome 21"/>
</dbReference>
<feature type="compositionally biased region" description="Polar residues" evidence="2">
    <location>
        <begin position="135"/>
        <end position="146"/>
    </location>
</feature>
<dbReference type="AlphaFoldDB" id="A0A667YTN9"/>
<feature type="compositionally biased region" description="Polar residues" evidence="2">
    <location>
        <begin position="64"/>
        <end position="73"/>
    </location>
</feature>
<keyword evidence="1" id="KW-0175">Coiled coil</keyword>
<feature type="region of interest" description="Disordered" evidence="2">
    <location>
        <begin position="379"/>
        <end position="443"/>
    </location>
</feature>
<reference evidence="3" key="3">
    <citation type="submission" date="2025-09" db="UniProtKB">
        <authorList>
            <consortium name="Ensembl"/>
        </authorList>
    </citation>
    <scope>IDENTIFICATION</scope>
</reference>
<dbReference type="GeneTree" id="ENSGT00910000144283"/>
<organism evidence="3 4">
    <name type="scientific">Myripristis murdjan</name>
    <name type="common">pinecone soldierfish</name>
    <dbReference type="NCBI Taxonomy" id="586833"/>
    <lineage>
        <taxon>Eukaryota</taxon>
        <taxon>Metazoa</taxon>
        <taxon>Chordata</taxon>
        <taxon>Craniata</taxon>
        <taxon>Vertebrata</taxon>
        <taxon>Euteleostomi</taxon>
        <taxon>Actinopterygii</taxon>
        <taxon>Neopterygii</taxon>
        <taxon>Teleostei</taxon>
        <taxon>Neoteleostei</taxon>
        <taxon>Acanthomorphata</taxon>
        <taxon>Holocentriformes</taxon>
        <taxon>Holocentridae</taxon>
        <taxon>Myripristis</taxon>
    </lineage>
</organism>
<proteinExistence type="predicted"/>